<feature type="non-terminal residue" evidence="2">
    <location>
        <position position="56"/>
    </location>
</feature>
<name>A0ABD0QY54_CIRMR</name>
<evidence type="ECO:0000313" key="3">
    <source>
        <dbReference type="Proteomes" id="UP001529510"/>
    </source>
</evidence>
<dbReference type="SUPFAM" id="SSF56112">
    <property type="entry name" value="Protein kinase-like (PK-like)"/>
    <property type="match status" value="1"/>
</dbReference>
<proteinExistence type="predicted"/>
<protein>
    <recommendedName>
        <fullName evidence="1">Protein kinase domain-containing protein</fullName>
    </recommendedName>
</protein>
<evidence type="ECO:0000259" key="1">
    <source>
        <dbReference type="PROSITE" id="PS50011"/>
    </source>
</evidence>
<comment type="caution">
    <text evidence="2">The sequence shown here is derived from an EMBL/GenBank/DDBJ whole genome shotgun (WGS) entry which is preliminary data.</text>
</comment>
<dbReference type="Proteomes" id="UP001529510">
    <property type="component" value="Unassembled WGS sequence"/>
</dbReference>
<dbReference type="InterPro" id="IPR011009">
    <property type="entry name" value="Kinase-like_dom_sf"/>
</dbReference>
<organism evidence="2 3">
    <name type="scientific">Cirrhinus mrigala</name>
    <name type="common">Mrigala</name>
    <dbReference type="NCBI Taxonomy" id="683832"/>
    <lineage>
        <taxon>Eukaryota</taxon>
        <taxon>Metazoa</taxon>
        <taxon>Chordata</taxon>
        <taxon>Craniata</taxon>
        <taxon>Vertebrata</taxon>
        <taxon>Euteleostomi</taxon>
        <taxon>Actinopterygii</taxon>
        <taxon>Neopterygii</taxon>
        <taxon>Teleostei</taxon>
        <taxon>Ostariophysi</taxon>
        <taxon>Cypriniformes</taxon>
        <taxon>Cyprinidae</taxon>
        <taxon>Labeoninae</taxon>
        <taxon>Labeonini</taxon>
        <taxon>Cirrhinus</taxon>
    </lineage>
</organism>
<sequence length="56" mass="6411">MDYLGSRNYIHRDLAARNVLVENENTVKIGDFGLTKSIKDNEGYYTVKDDLDSPVF</sequence>
<keyword evidence="3" id="KW-1185">Reference proteome</keyword>
<dbReference type="PROSITE" id="PS50011">
    <property type="entry name" value="PROTEIN_KINASE_DOM"/>
    <property type="match status" value="1"/>
</dbReference>
<dbReference type="PANTHER" id="PTHR45807:SF5">
    <property type="entry name" value="TYROSINE-PROTEIN KINASE JAK1"/>
    <property type="match status" value="1"/>
</dbReference>
<dbReference type="Gene3D" id="1.10.510.10">
    <property type="entry name" value="Transferase(Phosphotransferase) domain 1"/>
    <property type="match status" value="1"/>
</dbReference>
<dbReference type="PANTHER" id="PTHR45807">
    <property type="entry name" value="TYROSINE-PROTEIN KINASE HOPSCOTCH"/>
    <property type="match status" value="1"/>
</dbReference>
<reference evidence="2 3" key="1">
    <citation type="submission" date="2024-05" db="EMBL/GenBank/DDBJ databases">
        <title>Genome sequencing and assembly of Indian major carp, Cirrhinus mrigala (Hamilton, 1822).</title>
        <authorList>
            <person name="Mohindra V."/>
            <person name="Chowdhury L.M."/>
            <person name="Lal K."/>
            <person name="Jena J.K."/>
        </authorList>
    </citation>
    <scope>NUCLEOTIDE SEQUENCE [LARGE SCALE GENOMIC DNA]</scope>
    <source>
        <strain evidence="2">CM1030</strain>
        <tissue evidence="2">Blood</tissue>
    </source>
</reference>
<dbReference type="EMBL" id="JAMKFB020000006">
    <property type="protein sequence ID" value="KAL0191159.1"/>
    <property type="molecule type" value="Genomic_DNA"/>
</dbReference>
<feature type="domain" description="Protein kinase" evidence="1">
    <location>
        <begin position="1"/>
        <end position="56"/>
    </location>
</feature>
<dbReference type="AlphaFoldDB" id="A0ABD0QY54"/>
<dbReference type="InterPro" id="IPR051286">
    <property type="entry name" value="JAK"/>
</dbReference>
<evidence type="ECO:0000313" key="2">
    <source>
        <dbReference type="EMBL" id="KAL0191159.1"/>
    </source>
</evidence>
<dbReference type="InterPro" id="IPR001245">
    <property type="entry name" value="Ser-Thr/Tyr_kinase_cat_dom"/>
</dbReference>
<dbReference type="InterPro" id="IPR000719">
    <property type="entry name" value="Prot_kinase_dom"/>
</dbReference>
<dbReference type="PROSITE" id="PS00109">
    <property type="entry name" value="PROTEIN_KINASE_TYR"/>
    <property type="match status" value="1"/>
</dbReference>
<dbReference type="Pfam" id="PF07714">
    <property type="entry name" value="PK_Tyr_Ser-Thr"/>
    <property type="match status" value="1"/>
</dbReference>
<gene>
    <name evidence="2" type="ORF">M9458_013857</name>
</gene>
<dbReference type="InterPro" id="IPR008266">
    <property type="entry name" value="Tyr_kinase_AS"/>
</dbReference>
<accession>A0ABD0QY54</accession>